<dbReference type="Gene3D" id="3.40.50.620">
    <property type="entry name" value="HUPs"/>
    <property type="match status" value="1"/>
</dbReference>
<dbReference type="PIRSF" id="PIRSF001589">
    <property type="entry name" value="Asn_synthetase_glu-h"/>
    <property type="match status" value="1"/>
</dbReference>
<protein>
    <recommendedName>
        <fullName evidence="3">asparagine synthase (glutamine-hydrolyzing)</fullName>
        <ecNumber evidence="3">6.3.5.4</ecNumber>
    </recommendedName>
</protein>
<dbReference type="InterPro" id="IPR051786">
    <property type="entry name" value="ASN_synthetase/amidase"/>
</dbReference>
<keyword evidence="6 9" id="KW-0061">Asparagine biosynthesis</keyword>
<evidence type="ECO:0000256" key="3">
    <source>
        <dbReference type="ARBA" id="ARBA00012737"/>
    </source>
</evidence>
<dbReference type="SUPFAM" id="SSF56235">
    <property type="entry name" value="N-terminal nucleophile aminohydrolases (Ntn hydrolases)"/>
    <property type="match status" value="1"/>
</dbReference>
<dbReference type="InterPro" id="IPR033738">
    <property type="entry name" value="AsnB_N"/>
</dbReference>
<evidence type="ECO:0000256" key="1">
    <source>
        <dbReference type="ARBA" id="ARBA00005187"/>
    </source>
</evidence>
<dbReference type="InterPro" id="IPR017932">
    <property type="entry name" value="GATase_2_dom"/>
</dbReference>
<dbReference type="SUPFAM" id="SSF52402">
    <property type="entry name" value="Adenine nucleotide alpha hydrolases-like"/>
    <property type="match status" value="1"/>
</dbReference>
<evidence type="ECO:0000256" key="9">
    <source>
        <dbReference type="PIRSR" id="PIRSR001589-1"/>
    </source>
</evidence>
<dbReference type="CDD" id="cd00712">
    <property type="entry name" value="AsnB"/>
    <property type="match status" value="1"/>
</dbReference>
<dbReference type="InterPro" id="IPR029055">
    <property type="entry name" value="Ntn_hydrolases_N"/>
</dbReference>
<evidence type="ECO:0000256" key="2">
    <source>
        <dbReference type="ARBA" id="ARBA00005752"/>
    </source>
</evidence>
<evidence type="ECO:0000256" key="8">
    <source>
        <dbReference type="ARBA" id="ARBA00048741"/>
    </source>
</evidence>
<gene>
    <name evidence="13" type="primary">asnB</name>
    <name evidence="13" type="ORF">H9846_08695</name>
</gene>
<feature type="binding site" evidence="10">
    <location>
        <begin position="370"/>
        <end position="371"/>
    </location>
    <ligand>
        <name>ATP</name>
        <dbReference type="ChEBI" id="CHEBI:30616"/>
    </ligand>
</feature>
<evidence type="ECO:0000256" key="6">
    <source>
        <dbReference type="ARBA" id="ARBA00022888"/>
    </source>
</evidence>
<dbReference type="EC" id="6.3.5.4" evidence="3"/>
<comment type="similarity">
    <text evidence="2">Belongs to the asparagine synthetase family.</text>
</comment>
<evidence type="ECO:0000259" key="12">
    <source>
        <dbReference type="PROSITE" id="PS51278"/>
    </source>
</evidence>
<dbReference type="NCBIfam" id="TIGR01536">
    <property type="entry name" value="asn_synth_AEB"/>
    <property type="match status" value="1"/>
</dbReference>
<dbReference type="PANTHER" id="PTHR43284">
    <property type="entry name" value="ASPARAGINE SYNTHETASE (GLUTAMINE-HYDROLYZING)"/>
    <property type="match status" value="1"/>
</dbReference>
<dbReference type="Proteomes" id="UP000886751">
    <property type="component" value="Unassembled WGS sequence"/>
</dbReference>
<comment type="pathway">
    <text evidence="1">Amino-acid biosynthesis; L-asparagine biosynthesis; L-asparagine from L-aspartate (L-Gln route): step 1/1.</text>
</comment>
<dbReference type="PANTHER" id="PTHR43284:SF1">
    <property type="entry name" value="ASPARAGINE SYNTHETASE"/>
    <property type="match status" value="1"/>
</dbReference>
<feature type="active site" description="For GATase activity" evidence="9">
    <location>
        <position position="2"/>
    </location>
</feature>
<comment type="catalytic activity">
    <reaction evidence="8">
        <text>L-aspartate + L-glutamine + ATP + H2O = L-asparagine + L-glutamate + AMP + diphosphate + H(+)</text>
        <dbReference type="Rhea" id="RHEA:12228"/>
        <dbReference type="ChEBI" id="CHEBI:15377"/>
        <dbReference type="ChEBI" id="CHEBI:15378"/>
        <dbReference type="ChEBI" id="CHEBI:29985"/>
        <dbReference type="ChEBI" id="CHEBI:29991"/>
        <dbReference type="ChEBI" id="CHEBI:30616"/>
        <dbReference type="ChEBI" id="CHEBI:33019"/>
        <dbReference type="ChEBI" id="CHEBI:58048"/>
        <dbReference type="ChEBI" id="CHEBI:58359"/>
        <dbReference type="ChEBI" id="CHEBI:456215"/>
        <dbReference type="EC" id="6.3.5.4"/>
    </reaction>
</comment>
<keyword evidence="7 9" id="KW-0315">Glutamine amidotransferase</keyword>
<reference evidence="13" key="1">
    <citation type="journal article" date="2021" name="PeerJ">
        <title>Extensive microbial diversity within the chicken gut microbiome revealed by metagenomics and culture.</title>
        <authorList>
            <person name="Gilroy R."/>
            <person name="Ravi A."/>
            <person name="Getino M."/>
            <person name="Pursley I."/>
            <person name="Horton D.L."/>
            <person name="Alikhan N.F."/>
            <person name="Baker D."/>
            <person name="Gharbi K."/>
            <person name="Hall N."/>
            <person name="Watson M."/>
            <person name="Adriaenssens E.M."/>
            <person name="Foster-Nyarko E."/>
            <person name="Jarju S."/>
            <person name="Secka A."/>
            <person name="Antonio M."/>
            <person name="Oren A."/>
            <person name="Chaudhuri R.R."/>
            <person name="La Ragione R."/>
            <person name="Hildebrand F."/>
            <person name="Pallen M.J."/>
        </authorList>
    </citation>
    <scope>NUCLEOTIDE SEQUENCE</scope>
    <source>
        <strain evidence="13">ChiHecec2B26-7398</strain>
    </source>
</reference>
<evidence type="ECO:0000313" key="13">
    <source>
        <dbReference type="EMBL" id="HIX95519.1"/>
    </source>
</evidence>
<dbReference type="GO" id="GO:0005524">
    <property type="term" value="F:ATP binding"/>
    <property type="evidence" value="ECO:0007669"/>
    <property type="project" value="UniProtKB-KW"/>
</dbReference>
<evidence type="ECO:0000256" key="7">
    <source>
        <dbReference type="ARBA" id="ARBA00022962"/>
    </source>
</evidence>
<feature type="site" description="Important for beta-aspartyl-AMP intermediate formation" evidence="11">
    <location>
        <position position="372"/>
    </location>
</feature>
<dbReference type="GO" id="GO:0006529">
    <property type="term" value="P:asparagine biosynthetic process"/>
    <property type="evidence" value="ECO:0007669"/>
    <property type="project" value="UniProtKB-KW"/>
</dbReference>
<dbReference type="InterPro" id="IPR006426">
    <property type="entry name" value="Asn_synth_AEB"/>
</dbReference>
<accession>A0A9D1Y1Y7</accession>
<evidence type="ECO:0000256" key="5">
    <source>
        <dbReference type="ARBA" id="ARBA00022840"/>
    </source>
</evidence>
<dbReference type="EMBL" id="DXEI01000129">
    <property type="protein sequence ID" value="HIX95519.1"/>
    <property type="molecule type" value="Genomic_DNA"/>
</dbReference>
<dbReference type="InterPro" id="IPR014729">
    <property type="entry name" value="Rossmann-like_a/b/a_fold"/>
</dbReference>
<dbReference type="GO" id="GO:0005829">
    <property type="term" value="C:cytosol"/>
    <property type="evidence" value="ECO:0007669"/>
    <property type="project" value="TreeGrafter"/>
</dbReference>
<evidence type="ECO:0000256" key="10">
    <source>
        <dbReference type="PIRSR" id="PIRSR001589-2"/>
    </source>
</evidence>
<sequence length="624" mass="70013">MCGIAGFCNFTGDWARNIERMKQRMLHRGPDAGGTWRSPDGSVVLGHRRLSIVDLSAAGAQPMTSHSGRYVLCYNGEIYDHKVLAARLQAQGVRFRGSSDTEVLLEAIEAYGLKSALQQSKGMFALALYDQQEKTLTLARDRMGEKPLYYGMVNGSFAFASDLGCLAVLDGFCNGVDRKVLDLYFSYGYIPAPYTIYEGIYKLEPGTVLTVRPPYTAWTAERYWDIREVARQGQAQLFPGTRQEAADELERLLKAAIAEQMEADVPVGAFLSSGIDSSAVVALMQAAGRGTVKSFTIGLAGSPLNEAAEARAIAQRLGTQHTELYITPEDAKAAIPGMAAMYGEPFADVSQIPTYLVSKLTRQHVTVSLSGDAGDELFSGYNSYTFVERYWKYSRLMPPALWEPAARLILNTPLRHNHLLWMAAKYLGAPTPEDLYIRGETQDAYAGKLARQHLPCPYAHSEYPRGFLQQPVCNIMLMNQLMYLPDDILVKVDRAAMAVSLETRIPFLDRDVVRFAWTLPLALQRENGVGKQVLRNVLYRYVPKELMERPKKGFSIPIAQWLREPGLRDWAEDLLDRDTLERQGLLDAGAVRAMWTDFVQHGRWERQIWMVLMFQQWMASRESA</sequence>
<dbReference type="CDD" id="cd01991">
    <property type="entry name" value="Asn_synthase_B_C"/>
    <property type="match status" value="1"/>
</dbReference>
<keyword evidence="4 10" id="KW-0547">Nucleotide-binding</keyword>
<dbReference type="PROSITE" id="PS51278">
    <property type="entry name" value="GATASE_TYPE_2"/>
    <property type="match status" value="1"/>
</dbReference>
<reference evidence="13" key="2">
    <citation type="submission" date="2021-04" db="EMBL/GenBank/DDBJ databases">
        <authorList>
            <person name="Gilroy R."/>
        </authorList>
    </citation>
    <scope>NUCLEOTIDE SEQUENCE</scope>
    <source>
        <strain evidence="13">ChiHecec2B26-7398</strain>
    </source>
</reference>
<keyword evidence="5 10" id="KW-0067">ATP-binding</keyword>
<name>A0A9D1Y1Y7_9FIRM</name>
<dbReference type="Pfam" id="PF13522">
    <property type="entry name" value="GATase_6"/>
    <property type="match status" value="1"/>
</dbReference>
<feature type="binding site" evidence="10">
    <location>
        <position position="297"/>
    </location>
    <ligand>
        <name>ATP</name>
        <dbReference type="ChEBI" id="CHEBI:30616"/>
    </ligand>
</feature>
<dbReference type="Pfam" id="PF00733">
    <property type="entry name" value="Asn_synthase"/>
    <property type="match status" value="1"/>
</dbReference>
<dbReference type="Gene3D" id="3.60.20.10">
    <property type="entry name" value="Glutamine Phosphoribosylpyrophosphate, subunit 1, domain 1"/>
    <property type="match status" value="1"/>
</dbReference>
<organism evidence="13 14">
    <name type="scientific">Candidatus Gemmiger excrementipullorum</name>
    <dbReference type="NCBI Taxonomy" id="2838610"/>
    <lineage>
        <taxon>Bacteria</taxon>
        <taxon>Bacillati</taxon>
        <taxon>Bacillota</taxon>
        <taxon>Clostridia</taxon>
        <taxon>Eubacteriales</taxon>
        <taxon>Gemmiger</taxon>
    </lineage>
</organism>
<dbReference type="InterPro" id="IPR001962">
    <property type="entry name" value="Asn_synthase"/>
</dbReference>
<proteinExistence type="inferred from homology"/>
<feature type="binding site" evidence="10">
    <location>
        <position position="100"/>
    </location>
    <ligand>
        <name>L-glutamine</name>
        <dbReference type="ChEBI" id="CHEBI:58359"/>
    </ligand>
</feature>
<comment type="caution">
    <text evidence="13">The sequence shown here is derived from an EMBL/GenBank/DDBJ whole genome shotgun (WGS) entry which is preliminary data.</text>
</comment>
<evidence type="ECO:0000313" key="14">
    <source>
        <dbReference type="Proteomes" id="UP000886751"/>
    </source>
</evidence>
<evidence type="ECO:0000256" key="4">
    <source>
        <dbReference type="ARBA" id="ARBA00022741"/>
    </source>
</evidence>
<dbReference type="GO" id="GO:0004066">
    <property type="term" value="F:asparagine synthase (glutamine-hydrolyzing) activity"/>
    <property type="evidence" value="ECO:0007669"/>
    <property type="project" value="UniProtKB-EC"/>
</dbReference>
<keyword evidence="9" id="KW-0028">Amino-acid biosynthesis</keyword>
<keyword evidence="13" id="KW-0436">Ligase</keyword>
<evidence type="ECO:0000256" key="11">
    <source>
        <dbReference type="PIRSR" id="PIRSR001589-3"/>
    </source>
</evidence>
<feature type="domain" description="Glutamine amidotransferase type-2" evidence="12">
    <location>
        <begin position="2"/>
        <end position="214"/>
    </location>
</feature>
<dbReference type="AlphaFoldDB" id="A0A9D1Y1Y7"/>